<organism evidence="1 2">
    <name type="scientific">Slackia faecicanis</name>
    <dbReference type="NCBI Taxonomy" id="255723"/>
    <lineage>
        <taxon>Bacteria</taxon>
        <taxon>Bacillati</taxon>
        <taxon>Actinomycetota</taxon>
        <taxon>Coriobacteriia</taxon>
        <taxon>Eggerthellales</taxon>
        <taxon>Eggerthellaceae</taxon>
        <taxon>Slackia</taxon>
    </lineage>
</organism>
<reference evidence="2" key="1">
    <citation type="submission" date="2018-05" db="EMBL/GenBank/DDBJ databases">
        <title>Genome Sequencing of selected type strains of the family Eggerthellaceae.</title>
        <authorList>
            <person name="Danylec N."/>
            <person name="Stoll D.A."/>
            <person name="Doetsch A."/>
            <person name="Huch M."/>
        </authorList>
    </citation>
    <scope>NUCLEOTIDE SEQUENCE [LARGE SCALE GENOMIC DNA]</scope>
    <source>
        <strain evidence="2">DSM 17537</strain>
    </source>
</reference>
<evidence type="ECO:0000313" key="2">
    <source>
        <dbReference type="Proteomes" id="UP000267368"/>
    </source>
</evidence>
<evidence type="ECO:0000313" key="1">
    <source>
        <dbReference type="EMBL" id="RNL20846.1"/>
    </source>
</evidence>
<accession>A0A3N0AG93</accession>
<dbReference type="EMBL" id="QICB01000002">
    <property type="protein sequence ID" value="RNL20846.1"/>
    <property type="molecule type" value="Genomic_DNA"/>
</dbReference>
<dbReference type="RefSeq" id="WP_123197945.1">
    <property type="nucleotide sequence ID" value="NZ_QICB01000002.1"/>
</dbReference>
<name>A0A3N0AG93_9ACTN</name>
<keyword evidence="2" id="KW-1185">Reference proteome</keyword>
<protein>
    <submittedName>
        <fullName evidence="1">Uncharacterized protein</fullName>
    </submittedName>
</protein>
<sequence>MRPTIESPHVRRYTVSGERLASGRTMAIRTRGWMESNPSAFFEIVGYVKAMQGRRCGRVRDRVAAFCVDRGIDVGGEYAFDNTLWAGISRYAALFDPSLVGDPLRFRDSDIDCYGLLPVSYLPELKPGEKPDGR</sequence>
<dbReference type="OrthoDB" id="3177163at2"/>
<dbReference type="AlphaFoldDB" id="A0A3N0AG93"/>
<dbReference type="Proteomes" id="UP000267368">
    <property type="component" value="Unassembled WGS sequence"/>
</dbReference>
<proteinExistence type="predicted"/>
<comment type="caution">
    <text evidence="1">The sequence shown here is derived from an EMBL/GenBank/DDBJ whole genome shotgun (WGS) entry which is preliminary data.</text>
</comment>
<gene>
    <name evidence="1" type="ORF">DMP07_04510</name>
</gene>